<name>A0A401PAR6_SCYTO</name>
<feature type="chain" id="PRO_5019585648" description="Interleukin-10" evidence="1">
    <location>
        <begin position="23"/>
        <end position="190"/>
    </location>
</feature>
<evidence type="ECO:0000313" key="3">
    <source>
        <dbReference type="Proteomes" id="UP000288216"/>
    </source>
</evidence>
<sequence length="190" mass="21758">MMFSFQSLAVLVLGYFAFMANCAPLMEAKRPHGICHVEEQLLRGMRHKVHALSKEAQEIDEDTDTRLIGKDLFQGLEGHDGCYVLKEVIDFYLGNVLASDELHHRYSRLQEVKEFLAILTRRHMSDCGVAQKRQANDNIDGLKQKLNQLRETREAKVIGELFMLLQELGKHCSAPIVKKPDHQSKQQVDE</sequence>
<dbReference type="Gene3D" id="1.20.1250.10">
    <property type="match status" value="1"/>
</dbReference>
<keyword evidence="1" id="KW-0732">Signal</keyword>
<dbReference type="Pfam" id="PF14565">
    <property type="entry name" value="IL22"/>
    <property type="match status" value="1"/>
</dbReference>
<accession>A0A401PAR6</accession>
<dbReference type="Proteomes" id="UP000288216">
    <property type="component" value="Unassembled WGS sequence"/>
</dbReference>
<feature type="signal peptide" evidence="1">
    <location>
        <begin position="1"/>
        <end position="22"/>
    </location>
</feature>
<evidence type="ECO:0000313" key="2">
    <source>
        <dbReference type="EMBL" id="GCB70209.1"/>
    </source>
</evidence>
<comment type="caution">
    <text evidence="2">The sequence shown here is derived from an EMBL/GenBank/DDBJ whole genome shotgun (WGS) entry which is preliminary data.</text>
</comment>
<dbReference type="OMA" id="INFQQPY"/>
<evidence type="ECO:0008006" key="4">
    <source>
        <dbReference type="Google" id="ProtNLM"/>
    </source>
</evidence>
<proteinExistence type="predicted"/>
<reference evidence="2 3" key="1">
    <citation type="journal article" date="2018" name="Nat. Ecol. Evol.">
        <title>Shark genomes provide insights into elasmobranch evolution and the origin of vertebrates.</title>
        <authorList>
            <person name="Hara Y"/>
            <person name="Yamaguchi K"/>
            <person name="Onimaru K"/>
            <person name="Kadota M"/>
            <person name="Koyanagi M"/>
            <person name="Keeley SD"/>
            <person name="Tatsumi K"/>
            <person name="Tanaka K"/>
            <person name="Motone F"/>
            <person name="Kageyama Y"/>
            <person name="Nozu R"/>
            <person name="Adachi N"/>
            <person name="Nishimura O"/>
            <person name="Nakagawa R"/>
            <person name="Tanegashima C"/>
            <person name="Kiyatake I"/>
            <person name="Matsumoto R"/>
            <person name="Murakumo K"/>
            <person name="Nishida K"/>
            <person name="Terakita A"/>
            <person name="Kuratani S"/>
            <person name="Sato K"/>
            <person name="Hyodo S Kuraku.S."/>
        </authorList>
    </citation>
    <scope>NUCLEOTIDE SEQUENCE [LARGE SCALE GENOMIC DNA]</scope>
</reference>
<evidence type="ECO:0000256" key="1">
    <source>
        <dbReference type="SAM" id="SignalP"/>
    </source>
</evidence>
<dbReference type="EMBL" id="BFAA01003285">
    <property type="protein sequence ID" value="GCB70209.1"/>
    <property type="molecule type" value="Genomic_DNA"/>
</dbReference>
<dbReference type="AlphaFoldDB" id="A0A401PAR6"/>
<dbReference type="PRINTS" id="PR01936">
    <property type="entry name" value="INTRLEUKIN22"/>
</dbReference>
<dbReference type="InterPro" id="IPR009079">
    <property type="entry name" value="4_helix_cytokine-like_core"/>
</dbReference>
<gene>
    <name evidence="2" type="ORF">scyTo_0008522</name>
</gene>
<dbReference type="OrthoDB" id="9451249at2759"/>
<dbReference type="STRING" id="75743.A0A401PAR6"/>
<dbReference type="GO" id="GO:0005576">
    <property type="term" value="C:extracellular region"/>
    <property type="evidence" value="ECO:0007669"/>
    <property type="project" value="InterPro"/>
</dbReference>
<keyword evidence="3" id="KW-1185">Reference proteome</keyword>
<dbReference type="PANTHER" id="PTHR48488">
    <property type="entry name" value="INTERLEUKIN-22"/>
    <property type="match status" value="1"/>
</dbReference>
<dbReference type="SUPFAM" id="SSF47266">
    <property type="entry name" value="4-helical cytokines"/>
    <property type="match status" value="1"/>
</dbReference>
<dbReference type="InterPro" id="IPR020453">
    <property type="entry name" value="IL-22"/>
</dbReference>
<dbReference type="PANTHER" id="PTHR48488:SF1">
    <property type="entry name" value="INTERLEUKIN-22"/>
    <property type="match status" value="1"/>
</dbReference>
<protein>
    <recommendedName>
        <fullName evidence="4">Interleukin-10</fullName>
    </recommendedName>
</protein>
<organism evidence="2 3">
    <name type="scientific">Scyliorhinus torazame</name>
    <name type="common">Cloudy catshark</name>
    <name type="synonym">Catulus torazame</name>
    <dbReference type="NCBI Taxonomy" id="75743"/>
    <lineage>
        <taxon>Eukaryota</taxon>
        <taxon>Metazoa</taxon>
        <taxon>Chordata</taxon>
        <taxon>Craniata</taxon>
        <taxon>Vertebrata</taxon>
        <taxon>Chondrichthyes</taxon>
        <taxon>Elasmobranchii</taxon>
        <taxon>Galeomorphii</taxon>
        <taxon>Galeoidea</taxon>
        <taxon>Carcharhiniformes</taxon>
        <taxon>Scyliorhinidae</taxon>
        <taxon>Scyliorhinus</taxon>
    </lineage>
</organism>